<protein>
    <recommendedName>
        <fullName evidence="4">ribose-5-phosphate isomerase</fullName>
        <ecNumber evidence="4">5.3.1.6</ecNumber>
    </recommendedName>
    <alternativeName>
        <fullName evidence="6">Phosphoriboisomerase</fullName>
    </alternativeName>
</protein>
<dbReference type="NCBIfam" id="NF001924">
    <property type="entry name" value="PRK00702.1"/>
    <property type="match status" value="1"/>
</dbReference>
<comment type="pathway">
    <text evidence="2">Carbohydrate degradation; pentose phosphate pathway; D-ribose 5-phosphate from D-ribulose 5-phosphate (non-oxidative stage): step 1/1.</text>
</comment>
<dbReference type="SUPFAM" id="SSF75445">
    <property type="entry name" value="D-ribose-5-phosphate isomerase (RpiA), lid domain"/>
    <property type="match status" value="1"/>
</dbReference>
<dbReference type="Proteomes" id="UP000290189">
    <property type="component" value="Unassembled WGS sequence"/>
</dbReference>
<proteinExistence type="inferred from homology"/>
<reference evidence="8 10" key="2">
    <citation type="submission" date="2018-03" db="EMBL/GenBank/DDBJ databases">
        <authorList>
            <person name="Fogelqvist J."/>
        </authorList>
    </citation>
    <scope>NUCLEOTIDE SEQUENCE [LARGE SCALE GENOMIC DNA]</scope>
</reference>
<dbReference type="CDD" id="cd01398">
    <property type="entry name" value="RPI_A"/>
    <property type="match status" value="1"/>
</dbReference>
<dbReference type="SUPFAM" id="SSF100950">
    <property type="entry name" value="NagB/RpiA/CoA transferase-like"/>
    <property type="match status" value="1"/>
</dbReference>
<dbReference type="Pfam" id="PF06026">
    <property type="entry name" value="Rib_5-P_isom_A"/>
    <property type="match status" value="1"/>
</dbReference>
<evidence type="ECO:0000313" key="7">
    <source>
        <dbReference type="EMBL" id="CEO95700.1"/>
    </source>
</evidence>
<reference evidence="7 9" key="1">
    <citation type="submission" date="2015-02" db="EMBL/GenBank/DDBJ databases">
        <authorList>
            <person name="Chooi Y.-H."/>
        </authorList>
    </citation>
    <scope>NUCLEOTIDE SEQUENCE [LARGE SCALE GENOMIC DNA]</scope>
    <source>
        <strain evidence="7">E3</strain>
    </source>
</reference>
<name>A0A0G4IKT2_PLABS</name>
<dbReference type="FunFam" id="3.40.50.1360:FF:000001">
    <property type="entry name" value="Ribose-5-phosphate isomerase A"/>
    <property type="match status" value="1"/>
</dbReference>
<dbReference type="GO" id="GO:0009052">
    <property type="term" value="P:pentose-phosphate shunt, non-oxidative branch"/>
    <property type="evidence" value="ECO:0007669"/>
    <property type="project" value="InterPro"/>
</dbReference>
<dbReference type="AlphaFoldDB" id="A0A0G4IKT2"/>
<dbReference type="EMBL" id="OVEO01000013">
    <property type="protein sequence ID" value="SPQ99950.1"/>
    <property type="molecule type" value="Genomic_DNA"/>
</dbReference>
<organism evidence="7 9">
    <name type="scientific">Plasmodiophora brassicae</name>
    <name type="common">Clubroot disease agent</name>
    <dbReference type="NCBI Taxonomy" id="37360"/>
    <lineage>
        <taxon>Eukaryota</taxon>
        <taxon>Sar</taxon>
        <taxon>Rhizaria</taxon>
        <taxon>Endomyxa</taxon>
        <taxon>Phytomyxea</taxon>
        <taxon>Plasmodiophorida</taxon>
        <taxon>Plasmodiophoridae</taxon>
        <taxon>Plasmodiophora</taxon>
    </lineage>
</organism>
<dbReference type="Gene3D" id="3.30.70.260">
    <property type="match status" value="1"/>
</dbReference>
<dbReference type="PANTHER" id="PTHR11934">
    <property type="entry name" value="RIBOSE-5-PHOSPHATE ISOMERASE"/>
    <property type="match status" value="1"/>
</dbReference>
<accession>A0A0G4IKT2</accession>
<dbReference type="GO" id="GO:0005737">
    <property type="term" value="C:cytoplasm"/>
    <property type="evidence" value="ECO:0007669"/>
    <property type="project" value="TreeGrafter"/>
</dbReference>
<dbReference type="UniPathway" id="UPA00115">
    <property type="reaction ID" value="UER00412"/>
</dbReference>
<dbReference type="EMBL" id="CDSF01000035">
    <property type="protein sequence ID" value="CEO95700.1"/>
    <property type="molecule type" value="Genomic_DNA"/>
</dbReference>
<dbReference type="InterPro" id="IPR004788">
    <property type="entry name" value="Ribose5P_isomerase_type_A"/>
</dbReference>
<geneLocation type="mitochondrion" evidence="8"/>
<keyword evidence="8" id="KW-0496">Mitochondrion</keyword>
<dbReference type="EC" id="5.3.1.6" evidence="4"/>
<sequence length="251" mass="26438">MGGVDPSGGIEAAKRAAACQAVDDFVADAAPGTIAAIGIGSGSTIVYAVERLAQLARSSRPDLRSCLYVPTSHQSRELIRQTGCLSLGDLTSCPCLDVAFDGADECDSSLNCIKGGGAAHLQEKIVASCADRFVVIADYRKDSPILGREWRSGVPLEVASTAYVPVMHRLDSIGSIRTVLRMGVRKAGPVVTDNGNFVVDADFGEIDDPAALDRRLHDIPGILETGLFVGLVDKAYFGQDDGTVSVRSRTL</sequence>
<evidence type="ECO:0000313" key="9">
    <source>
        <dbReference type="Proteomes" id="UP000039324"/>
    </source>
</evidence>
<evidence type="ECO:0000256" key="6">
    <source>
        <dbReference type="ARBA" id="ARBA00029734"/>
    </source>
</evidence>
<evidence type="ECO:0000256" key="4">
    <source>
        <dbReference type="ARBA" id="ARBA00011959"/>
    </source>
</evidence>
<dbReference type="STRING" id="37360.A0A0G4IKT2"/>
<gene>
    <name evidence="7" type="ORF">PBRA_004413</name>
    <name evidence="8" type="ORF">PLBR_LOCUS7165</name>
</gene>
<comment type="catalytic activity">
    <reaction evidence="1">
        <text>aldehydo-D-ribose 5-phosphate = D-ribulose 5-phosphate</text>
        <dbReference type="Rhea" id="RHEA:14657"/>
        <dbReference type="ChEBI" id="CHEBI:58121"/>
        <dbReference type="ChEBI" id="CHEBI:58273"/>
        <dbReference type="EC" id="5.3.1.6"/>
    </reaction>
</comment>
<keyword evidence="5" id="KW-0413">Isomerase</keyword>
<comment type="similarity">
    <text evidence="3">Belongs to the ribose 5-phosphate isomerase family.</text>
</comment>
<dbReference type="FunFam" id="3.30.70.260:FF:000018">
    <property type="entry name" value="Ribose-5-phosphate isomerase A"/>
    <property type="match status" value="1"/>
</dbReference>
<dbReference type="PANTHER" id="PTHR11934:SF0">
    <property type="entry name" value="RIBOSE-5-PHOSPHATE ISOMERASE"/>
    <property type="match status" value="1"/>
</dbReference>
<evidence type="ECO:0000256" key="5">
    <source>
        <dbReference type="ARBA" id="ARBA00023235"/>
    </source>
</evidence>
<dbReference type="Gene3D" id="3.40.50.1360">
    <property type="match status" value="1"/>
</dbReference>
<evidence type="ECO:0000313" key="8">
    <source>
        <dbReference type="EMBL" id="SPQ99950.1"/>
    </source>
</evidence>
<evidence type="ECO:0000256" key="2">
    <source>
        <dbReference type="ARBA" id="ARBA00004988"/>
    </source>
</evidence>
<dbReference type="GO" id="GO:0004751">
    <property type="term" value="F:ribose-5-phosphate isomerase activity"/>
    <property type="evidence" value="ECO:0007669"/>
    <property type="project" value="UniProtKB-EC"/>
</dbReference>
<evidence type="ECO:0000256" key="3">
    <source>
        <dbReference type="ARBA" id="ARBA00008088"/>
    </source>
</evidence>
<evidence type="ECO:0000256" key="1">
    <source>
        <dbReference type="ARBA" id="ARBA00001713"/>
    </source>
</evidence>
<keyword evidence="9" id="KW-1185">Reference proteome</keyword>
<dbReference type="NCBIfam" id="TIGR00021">
    <property type="entry name" value="rpiA"/>
    <property type="match status" value="1"/>
</dbReference>
<evidence type="ECO:0000313" key="10">
    <source>
        <dbReference type="Proteomes" id="UP000290189"/>
    </source>
</evidence>
<dbReference type="Proteomes" id="UP000039324">
    <property type="component" value="Unassembled WGS sequence"/>
</dbReference>
<dbReference type="OrthoDB" id="1555531at2759"/>
<dbReference type="OMA" id="LGIPMYN"/>
<dbReference type="InterPro" id="IPR037171">
    <property type="entry name" value="NagB/RpiA_transferase-like"/>
</dbReference>
<dbReference type="GO" id="GO:0006014">
    <property type="term" value="P:D-ribose metabolic process"/>
    <property type="evidence" value="ECO:0007669"/>
    <property type="project" value="TreeGrafter"/>
</dbReference>